<accession>A0A8S5N7V5</accession>
<reference evidence="1" key="1">
    <citation type="journal article" date="2021" name="Proc. Natl. Acad. Sci. U.S.A.">
        <title>A Catalog of Tens of Thousands of Viruses from Human Metagenomes Reveals Hidden Associations with Chronic Diseases.</title>
        <authorList>
            <person name="Tisza M.J."/>
            <person name="Buck C.B."/>
        </authorList>
    </citation>
    <scope>NUCLEOTIDE SEQUENCE</scope>
    <source>
        <strain evidence="1">Ct7K12</strain>
    </source>
</reference>
<organism evidence="1">
    <name type="scientific">Podoviridae sp. ct7K12</name>
    <dbReference type="NCBI Taxonomy" id="2826540"/>
    <lineage>
        <taxon>Viruses</taxon>
        <taxon>Duplodnaviria</taxon>
        <taxon>Heunggongvirae</taxon>
        <taxon>Uroviricota</taxon>
        <taxon>Caudoviricetes</taxon>
    </lineage>
</organism>
<evidence type="ECO:0000313" key="1">
    <source>
        <dbReference type="EMBL" id="DAD90338.1"/>
    </source>
</evidence>
<dbReference type="EMBL" id="BK015083">
    <property type="protein sequence ID" value="DAD90338.1"/>
    <property type="molecule type" value="Genomic_DNA"/>
</dbReference>
<protein>
    <submittedName>
        <fullName evidence="1">PROTEIN complex, DNA ejection, VIRAL.33A</fullName>
    </submittedName>
</protein>
<sequence>MFTTNNIFNYGETGERLGGIRDTEIYQQSAQRIENFVINEMGNLKIAKKLKEYAVNGLPINIEHIFDTKHNFYIAVGNETVVTIKKDFENNNSPLLYQHNIGNFSNISYADEKLFVIDNTGNVKVLEFNQDGNIGASNFMDLLKFPVQEKQELTIDLYKIYQIGNDLRVTLIGTYNSPSLSIRSGRIFLSSSTLQIERLYLQYRTFSNINDIAGAHVNMVIGVLHRYFPETNGNYIIGNTPVKLGSSDSTTSIQSLSGSGDVQGGEFSYGKIINFNSGIVDVGIYRDRLYFIKENTFYFSEISNYFNFRNGIRQSDPFFFKPTPINNVFPKVIKAETGNKIYVATNKGVYVISAYQTFSSTSYSVFVASEIPCRESGVLIKDDFYYISTENSLKCVQMIPNAQGYESYSVVDVEKYDIYTECEKIEKLKYDDRLMLVATKKKKGSNEIIFNKLCLYQALEFNLFRRFTINIDFSIEKGKLLSLDKYLIKDKSFFRECDNNVAKAFLRMNTPAITTKIGGRYGNDYSSQVERVFVKVLNQDQEAIKTVKIAGTSIEKFPGEDDLFSVFRLDKSFPILNGYDIEVITKENDKIFEILGIDTSISTNGD</sequence>
<name>A0A8S5N7V5_9CAUD</name>
<proteinExistence type="predicted"/>